<comment type="caution">
    <text evidence="7">The sequence shown here is derived from an EMBL/GenBank/DDBJ whole genome shotgun (WGS) entry which is preliminary data.</text>
</comment>
<reference evidence="7 8" key="1">
    <citation type="submission" date="2020-04" db="EMBL/GenBank/DDBJ databases">
        <authorList>
            <person name="Wallbank WR R."/>
            <person name="Pardo Diaz C."/>
            <person name="Kozak K."/>
            <person name="Martin S."/>
            <person name="Jiggins C."/>
            <person name="Moest M."/>
            <person name="Warren A I."/>
            <person name="Byers J.R.P. K."/>
            <person name="Montejo-Kovacevich G."/>
            <person name="Yen C E."/>
        </authorList>
    </citation>
    <scope>NUCLEOTIDE SEQUENCE [LARGE SCALE GENOMIC DNA]</scope>
</reference>
<feature type="transmembrane region" description="Helical" evidence="6">
    <location>
        <begin position="136"/>
        <end position="158"/>
    </location>
</feature>
<dbReference type="AlphaFoldDB" id="A0A8S0ZI88"/>
<keyword evidence="5 6" id="KW-0472">Membrane</keyword>
<proteinExistence type="inferred from homology"/>
<accession>A0A8S0ZI88</accession>
<keyword evidence="3 6" id="KW-0812">Transmembrane</keyword>
<name>A0A8S0ZI88_ARCPL</name>
<dbReference type="PANTHER" id="PTHR10057">
    <property type="entry name" value="PERIPHERAL-TYPE BENZODIAZEPINE RECEPTOR"/>
    <property type="match status" value="1"/>
</dbReference>
<evidence type="ECO:0000256" key="2">
    <source>
        <dbReference type="ARBA" id="ARBA00007524"/>
    </source>
</evidence>
<feature type="transmembrane region" description="Helical" evidence="6">
    <location>
        <begin position="50"/>
        <end position="68"/>
    </location>
</feature>
<dbReference type="OrthoDB" id="269384at2759"/>
<dbReference type="GO" id="GO:0005741">
    <property type="term" value="C:mitochondrial outer membrane"/>
    <property type="evidence" value="ECO:0007669"/>
    <property type="project" value="TreeGrafter"/>
</dbReference>
<dbReference type="Pfam" id="PF03073">
    <property type="entry name" value="TspO_MBR"/>
    <property type="match status" value="1"/>
</dbReference>
<protein>
    <recommendedName>
        <fullName evidence="9">Translocator protein</fullName>
    </recommendedName>
</protein>
<evidence type="ECO:0000256" key="1">
    <source>
        <dbReference type="ARBA" id="ARBA00004141"/>
    </source>
</evidence>
<dbReference type="PIRSF" id="PIRSF005859">
    <property type="entry name" value="PBR"/>
    <property type="match status" value="1"/>
</dbReference>
<sequence length="163" mass="18505">MINWGLIGAMLIPNVGGLLSALSMRGQVRRPDGKAWYQLLNKPPWTPPDWVIGPVWVVLYCSMGFASYRVYQECGGFTDESVYPLELYGAQIVLNWGWTPVFFGLHRVGFAFLHMLALDITAVACTASFYRTTPVAGYFMLPYLGRLTFATCLNYSIWRRNKF</sequence>
<gene>
    <name evidence="7" type="ORF">APLA_LOCUS5716</name>
</gene>
<comment type="similarity">
    <text evidence="2">Belongs to the TspO/BZRP family.</text>
</comment>
<evidence type="ECO:0000256" key="5">
    <source>
        <dbReference type="ARBA" id="ARBA00023136"/>
    </source>
</evidence>
<feature type="transmembrane region" description="Helical" evidence="6">
    <location>
        <begin position="6"/>
        <end position="24"/>
    </location>
</feature>
<dbReference type="CDD" id="cd15904">
    <property type="entry name" value="TSPO_MBR"/>
    <property type="match status" value="1"/>
</dbReference>
<evidence type="ECO:0000313" key="7">
    <source>
        <dbReference type="EMBL" id="CAB3232518.1"/>
    </source>
</evidence>
<evidence type="ECO:0008006" key="9">
    <source>
        <dbReference type="Google" id="ProtNLM"/>
    </source>
</evidence>
<evidence type="ECO:0000256" key="3">
    <source>
        <dbReference type="ARBA" id="ARBA00022692"/>
    </source>
</evidence>
<dbReference type="Gene3D" id="1.20.1260.100">
    <property type="entry name" value="TspO/MBR protein"/>
    <property type="match status" value="1"/>
</dbReference>
<feature type="transmembrane region" description="Helical" evidence="6">
    <location>
        <begin position="112"/>
        <end position="130"/>
    </location>
</feature>
<dbReference type="InterPro" id="IPR004307">
    <property type="entry name" value="TspO_MBR"/>
</dbReference>
<keyword evidence="4 6" id="KW-1133">Transmembrane helix</keyword>
<dbReference type="InterPro" id="IPR038330">
    <property type="entry name" value="TspO/MBR-related_sf"/>
</dbReference>
<dbReference type="GO" id="GO:0033013">
    <property type="term" value="P:tetrapyrrole metabolic process"/>
    <property type="evidence" value="ECO:0007669"/>
    <property type="project" value="UniProtKB-ARBA"/>
</dbReference>
<organism evidence="7 8">
    <name type="scientific">Arctia plantaginis</name>
    <name type="common">Wood tiger moth</name>
    <name type="synonym">Phalaena plantaginis</name>
    <dbReference type="NCBI Taxonomy" id="874455"/>
    <lineage>
        <taxon>Eukaryota</taxon>
        <taxon>Metazoa</taxon>
        <taxon>Ecdysozoa</taxon>
        <taxon>Arthropoda</taxon>
        <taxon>Hexapoda</taxon>
        <taxon>Insecta</taxon>
        <taxon>Pterygota</taxon>
        <taxon>Neoptera</taxon>
        <taxon>Endopterygota</taxon>
        <taxon>Lepidoptera</taxon>
        <taxon>Glossata</taxon>
        <taxon>Ditrysia</taxon>
        <taxon>Noctuoidea</taxon>
        <taxon>Erebidae</taxon>
        <taxon>Arctiinae</taxon>
        <taxon>Arctia</taxon>
    </lineage>
</organism>
<evidence type="ECO:0000313" key="8">
    <source>
        <dbReference type="Proteomes" id="UP000494256"/>
    </source>
</evidence>
<dbReference type="FunFam" id="1.20.1260.100:FF:000001">
    <property type="entry name" value="translocator protein 2"/>
    <property type="match status" value="1"/>
</dbReference>
<dbReference type="PANTHER" id="PTHR10057:SF0">
    <property type="entry name" value="TRANSLOCATOR PROTEIN"/>
    <property type="match status" value="1"/>
</dbReference>
<evidence type="ECO:0000256" key="4">
    <source>
        <dbReference type="ARBA" id="ARBA00022989"/>
    </source>
</evidence>
<dbReference type="Proteomes" id="UP000494256">
    <property type="component" value="Unassembled WGS sequence"/>
</dbReference>
<evidence type="ECO:0000256" key="6">
    <source>
        <dbReference type="SAM" id="Phobius"/>
    </source>
</evidence>
<comment type="subcellular location">
    <subcellularLocation>
        <location evidence="1">Membrane</location>
        <topology evidence="1">Multi-pass membrane protein</topology>
    </subcellularLocation>
</comment>
<dbReference type="EMBL" id="CADEBD010000290">
    <property type="protein sequence ID" value="CAB3232518.1"/>
    <property type="molecule type" value="Genomic_DNA"/>
</dbReference>